<keyword evidence="2" id="KW-1185">Reference proteome</keyword>
<evidence type="ECO:0000313" key="2">
    <source>
        <dbReference type="Proteomes" id="UP000000311"/>
    </source>
</evidence>
<dbReference type="AlphaFoldDB" id="E1ZX38"/>
<sequence length="117" mass="13412">MRRICLFTYGEEDLYGGGDGDRRQQRRIRPRSLPTRWIVVLGSRPAMVATNLSFFTYIDFRANKVYKGLSEGEKEIWCTNIPSRSENPNIENSTNCVGRMGQVASHGPIRTIQNMQE</sequence>
<organism evidence="2">
    <name type="scientific">Camponotus floridanus</name>
    <name type="common">Florida carpenter ant</name>
    <dbReference type="NCBI Taxonomy" id="104421"/>
    <lineage>
        <taxon>Eukaryota</taxon>
        <taxon>Metazoa</taxon>
        <taxon>Ecdysozoa</taxon>
        <taxon>Arthropoda</taxon>
        <taxon>Hexapoda</taxon>
        <taxon>Insecta</taxon>
        <taxon>Pterygota</taxon>
        <taxon>Neoptera</taxon>
        <taxon>Endopterygota</taxon>
        <taxon>Hymenoptera</taxon>
        <taxon>Apocrita</taxon>
        <taxon>Aculeata</taxon>
        <taxon>Formicoidea</taxon>
        <taxon>Formicidae</taxon>
        <taxon>Formicinae</taxon>
        <taxon>Camponotus</taxon>
    </lineage>
</organism>
<reference evidence="1 2" key="1">
    <citation type="journal article" date="2010" name="Science">
        <title>Genomic comparison of the ants Camponotus floridanus and Harpegnathos saltator.</title>
        <authorList>
            <person name="Bonasio R."/>
            <person name="Zhang G."/>
            <person name="Ye C."/>
            <person name="Mutti N.S."/>
            <person name="Fang X."/>
            <person name="Qin N."/>
            <person name="Donahue G."/>
            <person name="Yang P."/>
            <person name="Li Q."/>
            <person name="Li C."/>
            <person name="Zhang P."/>
            <person name="Huang Z."/>
            <person name="Berger S.L."/>
            <person name="Reinberg D."/>
            <person name="Wang J."/>
            <person name="Liebig J."/>
        </authorList>
    </citation>
    <scope>NUCLEOTIDE SEQUENCE [LARGE SCALE GENOMIC DNA]</scope>
    <source>
        <strain evidence="2">C129</strain>
    </source>
</reference>
<evidence type="ECO:0000313" key="1">
    <source>
        <dbReference type="EMBL" id="EFN74254.1"/>
    </source>
</evidence>
<protein>
    <submittedName>
        <fullName evidence="1">Uncharacterized protein</fullName>
    </submittedName>
</protein>
<accession>E1ZX38</accession>
<name>E1ZX38_CAMFO</name>
<proteinExistence type="predicted"/>
<dbReference type="EMBL" id="GL434992">
    <property type="protein sequence ID" value="EFN74254.1"/>
    <property type="molecule type" value="Genomic_DNA"/>
</dbReference>
<dbReference type="InParanoid" id="E1ZX38"/>
<gene>
    <name evidence="1" type="ORF">EAG_06524</name>
</gene>
<dbReference type="Proteomes" id="UP000000311">
    <property type="component" value="Unassembled WGS sequence"/>
</dbReference>